<reference evidence="2" key="1">
    <citation type="journal article" date="2013" name="Nature">
        <title>Draft genome of the wheat A-genome progenitor Triticum urartu.</title>
        <authorList>
            <person name="Ling H.Q."/>
            <person name="Zhao S."/>
            <person name="Liu D."/>
            <person name="Wang J."/>
            <person name="Sun H."/>
            <person name="Zhang C."/>
            <person name="Fan H."/>
            <person name="Li D."/>
            <person name="Dong L."/>
            <person name="Tao Y."/>
            <person name="Gao C."/>
            <person name="Wu H."/>
            <person name="Li Y."/>
            <person name="Cui Y."/>
            <person name="Guo X."/>
            <person name="Zheng S."/>
            <person name="Wang B."/>
            <person name="Yu K."/>
            <person name="Liang Q."/>
            <person name="Yang W."/>
            <person name="Lou X."/>
            <person name="Chen J."/>
            <person name="Feng M."/>
            <person name="Jian J."/>
            <person name="Zhang X."/>
            <person name="Luo G."/>
            <person name="Jiang Y."/>
            <person name="Liu J."/>
            <person name="Wang Z."/>
            <person name="Sha Y."/>
            <person name="Zhang B."/>
            <person name="Wu H."/>
            <person name="Tang D."/>
            <person name="Shen Q."/>
            <person name="Xue P."/>
            <person name="Zou S."/>
            <person name="Wang X."/>
            <person name="Liu X."/>
            <person name="Wang F."/>
            <person name="Yang Y."/>
            <person name="An X."/>
            <person name="Dong Z."/>
            <person name="Zhang K."/>
            <person name="Zhang X."/>
            <person name="Luo M.C."/>
            <person name="Dvorak J."/>
            <person name="Tong Y."/>
            <person name="Wang J."/>
            <person name="Yang H."/>
            <person name="Li Z."/>
            <person name="Wang D."/>
            <person name="Zhang A."/>
            <person name="Wang J."/>
        </authorList>
    </citation>
    <scope>NUCLEOTIDE SEQUENCE</scope>
</reference>
<dbReference type="eggNOG" id="KOG3135">
    <property type="taxonomic scope" value="Eukaryota"/>
</dbReference>
<dbReference type="InterPro" id="IPR029039">
    <property type="entry name" value="Flavoprotein-like_sf"/>
</dbReference>
<dbReference type="PANTHER" id="PTHR30546">
    <property type="entry name" value="FLAVODOXIN-RELATED PROTEIN WRBA-RELATED"/>
    <property type="match status" value="1"/>
</dbReference>
<sequence length="151" mass="15722">MATKIYILTDSDHCIFICRYYSTWGHVATLAEEIKKGADSVPGVEATIWRVPEPLPEGVLAKMHAAPGGGQESTALTAVTQLAHHGMLFVPVGGTHGAGMLIMDEVKGGSAYGAGTFAGADGSRVPTGAELALAEHQGRYFAGIAKKLKSV</sequence>
<dbReference type="OMA" id="HCIFICR"/>
<organism evidence="2">
    <name type="scientific">Triticum urartu</name>
    <name type="common">Red wild einkorn</name>
    <name type="synonym">Crithodium urartu</name>
    <dbReference type="NCBI Taxonomy" id="4572"/>
    <lineage>
        <taxon>Eukaryota</taxon>
        <taxon>Viridiplantae</taxon>
        <taxon>Streptophyta</taxon>
        <taxon>Embryophyta</taxon>
        <taxon>Tracheophyta</taxon>
        <taxon>Spermatophyta</taxon>
        <taxon>Magnoliopsida</taxon>
        <taxon>Liliopsida</taxon>
        <taxon>Poales</taxon>
        <taxon>Poaceae</taxon>
        <taxon>BOP clade</taxon>
        <taxon>Pooideae</taxon>
        <taxon>Triticodae</taxon>
        <taxon>Triticeae</taxon>
        <taxon>Triticinae</taxon>
        <taxon>Triticum</taxon>
    </lineage>
</organism>
<proteinExistence type="inferred from homology"/>
<protein>
    <recommendedName>
        <fullName evidence="3">Flavoprotein wrbA</fullName>
    </recommendedName>
</protein>
<dbReference type="SUPFAM" id="SSF52218">
    <property type="entry name" value="Flavoproteins"/>
    <property type="match status" value="1"/>
</dbReference>
<gene>
    <name evidence="2" type="ORF">TRIUR3_23656</name>
</gene>
<name>M7Z3N3_TRIUA</name>
<dbReference type="Gene3D" id="3.40.50.360">
    <property type="match status" value="2"/>
</dbReference>
<evidence type="ECO:0000256" key="1">
    <source>
        <dbReference type="ARBA" id="ARBA00006961"/>
    </source>
</evidence>
<dbReference type="AlphaFoldDB" id="M7Z3N3"/>
<accession>M7Z3N3</accession>
<evidence type="ECO:0008006" key="3">
    <source>
        <dbReference type="Google" id="ProtNLM"/>
    </source>
</evidence>
<dbReference type="GO" id="GO:0016020">
    <property type="term" value="C:membrane"/>
    <property type="evidence" value="ECO:0007669"/>
    <property type="project" value="TreeGrafter"/>
</dbReference>
<dbReference type="EMBL" id="KD266899">
    <property type="protein sequence ID" value="EMS46985.1"/>
    <property type="molecule type" value="Genomic_DNA"/>
</dbReference>
<comment type="similarity">
    <text evidence="1">Belongs to the WrbA family.</text>
</comment>
<evidence type="ECO:0000313" key="2">
    <source>
        <dbReference type="EMBL" id="EMS46985.1"/>
    </source>
</evidence>
<dbReference type="PANTHER" id="PTHR30546:SF40">
    <property type="entry name" value="NAD(P)H DEHYDROGENASE (QUINONE)"/>
    <property type="match status" value="1"/>
</dbReference>
<dbReference type="GO" id="GO:0003955">
    <property type="term" value="F:NAD(P)H dehydrogenase (quinone) activity"/>
    <property type="evidence" value="ECO:0007669"/>
    <property type="project" value="TreeGrafter"/>
</dbReference>
<dbReference type="STRING" id="4572.M7Z3N3"/>